<dbReference type="SUPFAM" id="SSF52799">
    <property type="entry name" value="(Phosphotyrosine protein) phosphatases II"/>
    <property type="match status" value="1"/>
</dbReference>
<dbReference type="InterPro" id="IPR026893">
    <property type="entry name" value="Tyr/Ser_Pase_IphP-type"/>
</dbReference>
<dbReference type="InterPro" id="IPR016130">
    <property type="entry name" value="Tyr_Pase_AS"/>
</dbReference>
<sequence>MTELFLVTPYNDVMFGMKIFTNSTKLAPQDPNAFILPLVEPVEVIRCEDDCLHFRWQEMAQRIIIYVGTNPDALQMTPILSVSGTREAMVAGLDTAVRHYFRLEFQGGAWNGRSLLVAERLLPLQKGVNIRDAGGYYTQDGQMVRWGKLYRSGSMSRLTAADQAYLQRMGVRLICDLRSVAERDKRPDKLPDDPNLEQRHLPMESGDRFERLRGVYYVLFRKGAIDHFMLDGYQRVMIDGNAHIIGEIFQRLADPDQLPAILHCTAGKDRTGLVNALLLLTLGVPEETVLADYTLSNIFYEEFRAAIAVDLKQVAPWGISIDDLQDVLLVKAKTLRGALAYLRQNYGSLESYLRDAAGITDETVSQLKAHWLMQVD</sequence>
<gene>
    <name evidence="1" type="ORF">MNBD_CHLOROFLEXI01-5133</name>
</gene>
<dbReference type="PANTHER" id="PTHR31126:SF1">
    <property type="entry name" value="TYROSINE SPECIFIC PROTEIN PHOSPHATASES DOMAIN-CONTAINING PROTEIN"/>
    <property type="match status" value="1"/>
</dbReference>
<dbReference type="AlphaFoldDB" id="A0A3B0V0N4"/>
<reference evidence="1" key="1">
    <citation type="submission" date="2018-06" db="EMBL/GenBank/DDBJ databases">
        <authorList>
            <person name="Zhirakovskaya E."/>
        </authorList>
    </citation>
    <scope>NUCLEOTIDE SEQUENCE</scope>
</reference>
<dbReference type="InterPro" id="IPR029021">
    <property type="entry name" value="Prot-tyrosine_phosphatase-like"/>
</dbReference>
<protein>
    <recommendedName>
        <fullName evidence="2">Protein-tyrosine-phosphatase</fullName>
    </recommendedName>
</protein>
<organism evidence="1">
    <name type="scientific">hydrothermal vent metagenome</name>
    <dbReference type="NCBI Taxonomy" id="652676"/>
    <lineage>
        <taxon>unclassified sequences</taxon>
        <taxon>metagenomes</taxon>
        <taxon>ecological metagenomes</taxon>
    </lineage>
</organism>
<dbReference type="PROSITE" id="PS00383">
    <property type="entry name" value="TYR_PHOSPHATASE_1"/>
    <property type="match status" value="1"/>
</dbReference>
<dbReference type="EMBL" id="UOEU01000538">
    <property type="protein sequence ID" value="VAW34450.1"/>
    <property type="molecule type" value="Genomic_DNA"/>
</dbReference>
<evidence type="ECO:0008006" key="2">
    <source>
        <dbReference type="Google" id="ProtNLM"/>
    </source>
</evidence>
<dbReference type="GO" id="GO:0004721">
    <property type="term" value="F:phosphoprotein phosphatase activity"/>
    <property type="evidence" value="ECO:0007669"/>
    <property type="project" value="InterPro"/>
</dbReference>
<accession>A0A3B0V0N4</accession>
<name>A0A3B0V0N4_9ZZZZ</name>
<dbReference type="PANTHER" id="PTHR31126">
    <property type="entry name" value="TYROSINE-PROTEIN PHOSPHATASE"/>
    <property type="match status" value="1"/>
</dbReference>
<proteinExistence type="predicted"/>
<evidence type="ECO:0000313" key="1">
    <source>
        <dbReference type="EMBL" id="VAW34450.1"/>
    </source>
</evidence>
<dbReference type="Pfam" id="PF13350">
    <property type="entry name" value="Y_phosphatase3"/>
    <property type="match status" value="1"/>
</dbReference>
<dbReference type="Gene3D" id="3.90.190.10">
    <property type="entry name" value="Protein tyrosine phosphatase superfamily"/>
    <property type="match status" value="1"/>
</dbReference>